<protein>
    <recommendedName>
        <fullName evidence="3">DUF4054 domain-containing protein</fullName>
    </recommendedName>
</protein>
<dbReference type="InterPro" id="IPR025127">
    <property type="entry name" value="DUF4054"/>
</dbReference>
<name>A0A1H9HQ22_9GAMM</name>
<dbReference type="OrthoDB" id="1858389at2"/>
<dbReference type="Proteomes" id="UP000242515">
    <property type="component" value="Unassembled WGS sequence"/>
</dbReference>
<gene>
    <name evidence="1" type="ORF">SAMN05216522_10510</name>
</gene>
<dbReference type="RefSeq" id="WP_092674826.1">
    <property type="nucleotide sequence ID" value="NZ_FOGC01000005.1"/>
</dbReference>
<accession>A0A1H9HQ22</accession>
<proteinExistence type="predicted"/>
<reference evidence="2" key="1">
    <citation type="submission" date="2016-10" db="EMBL/GenBank/DDBJ databases">
        <authorList>
            <person name="Varghese N."/>
            <person name="Submissions S."/>
        </authorList>
    </citation>
    <scope>NUCLEOTIDE SEQUENCE [LARGE SCALE GENOMIC DNA]</scope>
    <source>
        <strain evidence="2">8N4</strain>
    </source>
</reference>
<evidence type="ECO:0000313" key="1">
    <source>
        <dbReference type="EMBL" id="SEQ64413.1"/>
    </source>
</evidence>
<organism evidence="1 2">
    <name type="scientific">Rosenbergiella nectarea</name>
    <dbReference type="NCBI Taxonomy" id="988801"/>
    <lineage>
        <taxon>Bacteria</taxon>
        <taxon>Pseudomonadati</taxon>
        <taxon>Pseudomonadota</taxon>
        <taxon>Gammaproteobacteria</taxon>
        <taxon>Enterobacterales</taxon>
        <taxon>Erwiniaceae</taxon>
        <taxon>Rosenbergiella</taxon>
    </lineage>
</organism>
<dbReference type="STRING" id="988801.SAMN05216522_10510"/>
<dbReference type="EMBL" id="FOGC01000005">
    <property type="protein sequence ID" value="SEQ64413.1"/>
    <property type="molecule type" value="Genomic_DNA"/>
</dbReference>
<keyword evidence="2" id="KW-1185">Reference proteome</keyword>
<dbReference type="Pfam" id="PF13262">
    <property type="entry name" value="DUF4054"/>
    <property type="match status" value="1"/>
</dbReference>
<sequence>MSSAAYEGKTPLEIFRLIAPEFAAVTDSTINDYLGLASNFVCSGKYGKSIGLAIALMAAHIMASPGGYSNDGSTSAGRITSRKEGDLQITYSSVSDSSDYLSGTTYGNLLKALLRKKGRGMALMTRGEVRGAICR</sequence>
<evidence type="ECO:0008006" key="3">
    <source>
        <dbReference type="Google" id="ProtNLM"/>
    </source>
</evidence>
<evidence type="ECO:0000313" key="2">
    <source>
        <dbReference type="Proteomes" id="UP000242515"/>
    </source>
</evidence>
<dbReference type="AlphaFoldDB" id="A0A1H9HQ22"/>